<reference evidence="1" key="1">
    <citation type="submission" date="2013-11" db="EMBL/GenBank/DDBJ databases">
        <title>The Genome Sequence of Phytophthora parasitica CHvinca01.</title>
        <authorList>
            <consortium name="The Broad Institute Genomics Platform"/>
            <person name="Russ C."/>
            <person name="Tyler B."/>
            <person name="Panabieres F."/>
            <person name="Shan W."/>
            <person name="Tripathy S."/>
            <person name="Grunwald N."/>
            <person name="Machado M."/>
            <person name="Johnson C.S."/>
            <person name="Arredondo F."/>
            <person name="Hong C."/>
            <person name="Coffey M."/>
            <person name="Young S.K."/>
            <person name="Zeng Q."/>
            <person name="Gargeya S."/>
            <person name="Fitzgerald M."/>
            <person name="Abouelleil A."/>
            <person name="Alvarado L."/>
            <person name="Chapman S.B."/>
            <person name="Gainer-Dewar J."/>
            <person name="Goldberg J."/>
            <person name="Griggs A."/>
            <person name="Gujja S."/>
            <person name="Hansen M."/>
            <person name="Howarth C."/>
            <person name="Imamovic A."/>
            <person name="Ireland A."/>
            <person name="Larimer J."/>
            <person name="McCowan C."/>
            <person name="Murphy C."/>
            <person name="Pearson M."/>
            <person name="Poon T.W."/>
            <person name="Priest M."/>
            <person name="Roberts A."/>
            <person name="Saif S."/>
            <person name="Shea T."/>
            <person name="Sykes S."/>
            <person name="Wortman J."/>
            <person name="Nusbaum C."/>
            <person name="Birren B."/>
        </authorList>
    </citation>
    <scope>NUCLEOTIDE SEQUENCE [LARGE SCALE GENOMIC DNA]</scope>
    <source>
        <strain evidence="1">CHvinca01</strain>
    </source>
</reference>
<dbReference type="AlphaFoldDB" id="W2K7A7"/>
<accession>W2K7A7</accession>
<sequence>MAALFLLRGSPFYSSCSFVKLFLGSMLKSAAGLHHASNRAGEYLSL</sequence>
<name>W2K7A7_PHYNI</name>
<protein>
    <submittedName>
        <fullName evidence="1">Uncharacterized protein</fullName>
    </submittedName>
</protein>
<dbReference type="Proteomes" id="UP000054423">
    <property type="component" value="Unassembled WGS sequence"/>
</dbReference>
<gene>
    <name evidence="1" type="ORF">L917_19065</name>
</gene>
<organism evidence="1">
    <name type="scientific">Phytophthora nicotianae</name>
    <name type="common">Potato buckeye rot agent</name>
    <name type="synonym">Phytophthora parasitica</name>
    <dbReference type="NCBI Taxonomy" id="4792"/>
    <lineage>
        <taxon>Eukaryota</taxon>
        <taxon>Sar</taxon>
        <taxon>Stramenopiles</taxon>
        <taxon>Oomycota</taxon>
        <taxon>Peronosporomycetes</taxon>
        <taxon>Peronosporales</taxon>
        <taxon>Peronosporaceae</taxon>
        <taxon>Phytophthora</taxon>
    </lineage>
</organism>
<proteinExistence type="predicted"/>
<dbReference type="EMBL" id="KI682746">
    <property type="protein sequence ID" value="ETL80444.1"/>
    <property type="molecule type" value="Genomic_DNA"/>
</dbReference>
<evidence type="ECO:0000313" key="1">
    <source>
        <dbReference type="EMBL" id="ETL80444.1"/>
    </source>
</evidence>